<dbReference type="CDD" id="cd05930">
    <property type="entry name" value="A_NRPS"/>
    <property type="match status" value="1"/>
</dbReference>
<dbReference type="Pfam" id="PF00501">
    <property type="entry name" value="AMP-binding"/>
    <property type="match status" value="1"/>
</dbReference>
<gene>
    <name evidence="4" type="ORF">BET01_06485</name>
</gene>
<evidence type="ECO:0000313" key="5">
    <source>
        <dbReference type="Proteomes" id="UP000284277"/>
    </source>
</evidence>
<sequence length="584" mass="65598">MRVNNVYQSFAENVKTYRDKVAIIDDKMRLTYEEVNVMSNKVAKFLAEKSIGKENVVAVYMDRSYCAVVTVLGILKAGAAFLPIDMKTPVQRANYMADISKAQYVIRDSKERIDEITLPAIDVHDVLNDKNIPDDYVPENVIEDRLLAYILFTSGSTGLPKGAMVEHVGMNNHLSEKIRLLNLTDSSIVANNASISFDVSVWQMLAPLCVGATSVIFQESALLNLKSFRNTLYDYHIQVLEAVPTYLALVIHEIKTFSKEFTDLKCLVSTGESLTRTLADQIFNVLPDITLVNAYGPTEASDDIIHLVMDKNSDFDPIPIGKPISNAKMTIVKPDGSKCGVDEPGELLVTGICVGRGYVGNDKETEVAFLIDKETNQRTYKTGDLVSLGEDGNYYFHGRMDTQIAFYGKRVEVKEIENTMLKYDGIDVSAVVFDADKKQINACYIGKDEIDVAVLKDFLKKAMPPHMIPVHILKVDEFPTSISGKTDYNALNDLFKTTEDNSLFEGYDPEEVKFLKKILEIIGLSKLPGDNAWENDMRIIGYDSINIIKLVIEIEDIYDVEIDDEKLIPEIIYNYNELKKFVLK</sequence>
<dbReference type="InterPro" id="IPR009081">
    <property type="entry name" value="PP-bd_ACP"/>
</dbReference>
<evidence type="ECO:0000256" key="1">
    <source>
        <dbReference type="ARBA" id="ARBA00022450"/>
    </source>
</evidence>
<dbReference type="Gene3D" id="3.40.50.12780">
    <property type="entry name" value="N-terminal domain of ligase-like"/>
    <property type="match status" value="1"/>
</dbReference>
<dbReference type="OrthoDB" id="9778383at2"/>
<accession>A0A419SYA7</accession>
<dbReference type="SUPFAM" id="SSF56801">
    <property type="entry name" value="Acetyl-CoA synthetase-like"/>
    <property type="match status" value="1"/>
</dbReference>
<comment type="caution">
    <text evidence="4">The sequence shown here is derived from an EMBL/GenBank/DDBJ whole genome shotgun (WGS) entry which is preliminary data.</text>
</comment>
<evidence type="ECO:0000256" key="2">
    <source>
        <dbReference type="ARBA" id="ARBA00022553"/>
    </source>
</evidence>
<dbReference type="InterPro" id="IPR045851">
    <property type="entry name" value="AMP-bd_C_sf"/>
</dbReference>
<evidence type="ECO:0000313" key="4">
    <source>
        <dbReference type="EMBL" id="RKD30237.1"/>
    </source>
</evidence>
<dbReference type="InterPro" id="IPR036736">
    <property type="entry name" value="ACP-like_sf"/>
</dbReference>
<evidence type="ECO:0000259" key="3">
    <source>
        <dbReference type="PROSITE" id="PS50075"/>
    </source>
</evidence>
<feature type="domain" description="Carrier" evidence="3">
    <location>
        <begin position="505"/>
        <end position="584"/>
    </location>
</feature>
<dbReference type="InterPro" id="IPR020845">
    <property type="entry name" value="AMP-binding_CS"/>
</dbReference>
<name>A0A419SYA7_9FIRM</name>
<organism evidence="4 5">
    <name type="scientific">Lacrimispora algidixylanolytica</name>
    <dbReference type="NCBI Taxonomy" id="94868"/>
    <lineage>
        <taxon>Bacteria</taxon>
        <taxon>Bacillati</taxon>
        <taxon>Bacillota</taxon>
        <taxon>Clostridia</taxon>
        <taxon>Lachnospirales</taxon>
        <taxon>Lachnospiraceae</taxon>
        <taxon>Lacrimispora</taxon>
    </lineage>
</organism>
<keyword evidence="5" id="KW-1185">Reference proteome</keyword>
<keyword evidence="2" id="KW-0597">Phosphoprotein</keyword>
<dbReference type="InterPro" id="IPR000873">
    <property type="entry name" value="AMP-dep_synth/lig_dom"/>
</dbReference>
<protein>
    <recommendedName>
        <fullName evidence="3">Carrier domain-containing protein</fullName>
    </recommendedName>
</protein>
<dbReference type="Gene3D" id="1.10.1200.10">
    <property type="entry name" value="ACP-like"/>
    <property type="match status" value="1"/>
</dbReference>
<dbReference type="SUPFAM" id="SSF47336">
    <property type="entry name" value="ACP-like"/>
    <property type="match status" value="1"/>
</dbReference>
<reference evidence="4 5" key="1">
    <citation type="submission" date="2016-08" db="EMBL/GenBank/DDBJ databases">
        <title>A new outlook on sporulation: Clostridium algidixylanolyticum.</title>
        <authorList>
            <person name="Poppleton D.I."/>
            <person name="Gribaldo S."/>
        </authorList>
    </citation>
    <scope>NUCLEOTIDE SEQUENCE [LARGE SCALE GENOMIC DNA]</scope>
    <source>
        <strain evidence="4 5">SPL73</strain>
    </source>
</reference>
<dbReference type="RefSeq" id="WP_120197760.1">
    <property type="nucleotide sequence ID" value="NZ_MCIA01000031.1"/>
</dbReference>
<dbReference type="PANTHER" id="PTHR44845">
    <property type="entry name" value="CARRIER DOMAIN-CONTAINING PROTEIN"/>
    <property type="match status" value="1"/>
</dbReference>
<dbReference type="NCBIfam" id="TIGR01733">
    <property type="entry name" value="AA-adenyl-dom"/>
    <property type="match status" value="1"/>
</dbReference>
<proteinExistence type="predicted"/>
<dbReference type="PROSITE" id="PS50075">
    <property type="entry name" value="CARRIER"/>
    <property type="match status" value="1"/>
</dbReference>
<keyword evidence="1" id="KW-0596">Phosphopantetheine</keyword>
<dbReference type="Proteomes" id="UP000284277">
    <property type="component" value="Unassembled WGS sequence"/>
</dbReference>
<dbReference type="EMBL" id="MCIA01000031">
    <property type="protein sequence ID" value="RKD30237.1"/>
    <property type="molecule type" value="Genomic_DNA"/>
</dbReference>
<dbReference type="PROSITE" id="PS00455">
    <property type="entry name" value="AMP_BINDING"/>
    <property type="match status" value="1"/>
</dbReference>
<dbReference type="InterPro" id="IPR042099">
    <property type="entry name" value="ANL_N_sf"/>
</dbReference>
<dbReference type="InterPro" id="IPR010071">
    <property type="entry name" value="AA_adenyl_dom"/>
</dbReference>
<dbReference type="Gene3D" id="3.30.300.30">
    <property type="match status" value="1"/>
</dbReference>
<dbReference type="PANTHER" id="PTHR44845:SF4">
    <property type="entry name" value="NONRIBOSOMAL PEPTIDE SYNTHASE INPA"/>
    <property type="match status" value="1"/>
</dbReference>
<dbReference type="AlphaFoldDB" id="A0A419SYA7"/>